<feature type="transmembrane region" description="Helical" evidence="1">
    <location>
        <begin position="244"/>
        <end position="263"/>
    </location>
</feature>
<keyword evidence="1" id="KW-0812">Transmembrane</keyword>
<name>A0A5R9G7Y4_9BACL</name>
<dbReference type="Gene3D" id="1.20.950.20">
    <property type="entry name" value="Transmembrane di-heme cytochromes, Chain C"/>
    <property type="match status" value="1"/>
</dbReference>
<keyword evidence="1" id="KW-0472">Membrane</keyword>
<accession>A0A5R9G7Y4</accession>
<dbReference type="EMBL" id="VCIW01000015">
    <property type="protein sequence ID" value="TLS50486.1"/>
    <property type="molecule type" value="Genomic_DNA"/>
</dbReference>
<feature type="transmembrane region" description="Helical" evidence="1">
    <location>
        <begin position="175"/>
        <end position="197"/>
    </location>
</feature>
<dbReference type="SUPFAM" id="SSF103501">
    <property type="entry name" value="Respiratory nitrate reductase 1 gamma chain"/>
    <property type="match status" value="1"/>
</dbReference>
<keyword evidence="1" id="KW-1133">Transmembrane helix</keyword>
<dbReference type="InterPro" id="IPR036197">
    <property type="entry name" value="NarG-like_sf"/>
</dbReference>
<feature type="transmembrane region" description="Helical" evidence="1">
    <location>
        <begin position="51"/>
        <end position="70"/>
    </location>
</feature>
<proteinExistence type="predicted"/>
<gene>
    <name evidence="2" type="ORF">FE782_20715</name>
</gene>
<dbReference type="RefSeq" id="WP_138196257.1">
    <property type="nucleotide sequence ID" value="NZ_VCIW01000015.1"/>
</dbReference>
<evidence type="ECO:0000313" key="2">
    <source>
        <dbReference type="EMBL" id="TLS50486.1"/>
    </source>
</evidence>
<dbReference type="AlphaFoldDB" id="A0A5R9G7Y4"/>
<dbReference type="OrthoDB" id="247276at2"/>
<reference evidence="2 3" key="1">
    <citation type="submission" date="2019-05" db="EMBL/GenBank/DDBJ databases">
        <authorList>
            <person name="Narsing Rao M.P."/>
            <person name="Li W.J."/>
        </authorList>
    </citation>
    <scope>NUCLEOTIDE SEQUENCE [LARGE SCALE GENOMIC DNA]</scope>
    <source>
        <strain evidence="2 3">SYSU_K30003</strain>
    </source>
</reference>
<feature type="transmembrane region" description="Helical" evidence="1">
    <location>
        <begin position="125"/>
        <end position="147"/>
    </location>
</feature>
<organism evidence="2 3">
    <name type="scientific">Paenibacillus antri</name>
    <dbReference type="NCBI Taxonomy" id="2582848"/>
    <lineage>
        <taxon>Bacteria</taxon>
        <taxon>Bacillati</taxon>
        <taxon>Bacillota</taxon>
        <taxon>Bacilli</taxon>
        <taxon>Bacillales</taxon>
        <taxon>Paenibacillaceae</taxon>
        <taxon>Paenibacillus</taxon>
    </lineage>
</organism>
<feature type="transmembrane region" description="Helical" evidence="1">
    <location>
        <begin position="218"/>
        <end position="238"/>
    </location>
</feature>
<comment type="caution">
    <text evidence="2">The sequence shown here is derived from an EMBL/GenBank/DDBJ whole genome shotgun (WGS) entry which is preliminary data.</text>
</comment>
<dbReference type="Proteomes" id="UP000309676">
    <property type="component" value="Unassembled WGS sequence"/>
</dbReference>
<feature type="transmembrane region" description="Helical" evidence="1">
    <location>
        <begin position="26"/>
        <end position="45"/>
    </location>
</feature>
<sequence>MKSTTAHSKRFGSFDRAFAGKYAMRMFFAVLVILAMTYVGTRAFTHIDLNLYGYMVGTFVFLGGLFYRFLSWSERPPAKAFISKGMKLLLRRRGGIETAVESVDNLGMFRFIWNRGPYRWVQHMLMGWGCVISCLVTFPLVFGWMYFTMEDNGTYTVVFMGIDLMRIAAEGLLAYLFYNALNISAAMVIAGASMALYRRLKNMQARAEQTFLFDFLPLYMLLLVSVTGLLLTLSNFALHGWGHAEMSLVHQWSVIVTLIYLPFGKLAHIPMRPLGVLVKQYKAHYAEQAMKACKTCGTDFISVEQSNDVIDVLKQNAIAFESPEGFHLAELCPACRRKYRIAQFSGAPTHRIPVKEANQNAKG</sequence>
<protein>
    <submittedName>
        <fullName evidence="2">Uncharacterized protein</fullName>
    </submittedName>
</protein>
<keyword evidence="3" id="KW-1185">Reference proteome</keyword>
<evidence type="ECO:0000313" key="3">
    <source>
        <dbReference type="Proteomes" id="UP000309676"/>
    </source>
</evidence>
<evidence type="ECO:0000256" key="1">
    <source>
        <dbReference type="SAM" id="Phobius"/>
    </source>
</evidence>